<evidence type="ECO:0000313" key="2">
    <source>
        <dbReference type="EMBL" id="KAK9848109.1"/>
    </source>
</evidence>
<feature type="non-terminal residue" evidence="2">
    <location>
        <position position="169"/>
    </location>
</feature>
<dbReference type="AlphaFoldDB" id="A0AAW1SLV2"/>
<dbReference type="Gene3D" id="1.20.1280.50">
    <property type="match status" value="1"/>
</dbReference>
<name>A0AAW1SLV2_9CHLO</name>
<evidence type="ECO:0000259" key="1">
    <source>
        <dbReference type="PROSITE" id="PS50181"/>
    </source>
</evidence>
<accession>A0AAW1SLV2</accession>
<dbReference type="SUPFAM" id="SSF81383">
    <property type="entry name" value="F-box domain"/>
    <property type="match status" value="1"/>
</dbReference>
<dbReference type="PROSITE" id="PS50181">
    <property type="entry name" value="FBOX"/>
    <property type="match status" value="1"/>
</dbReference>
<evidence type="ECO:0000313" key="3">
    <source>
        <dbReference type="Proteomes" id="UP001485043"/>
    </source>
</evidence>
<reference evidence="2 3" key="1">
    <citation type="journal article" date="2024" name="Nat. Commun.">
        <title>Phylogenomics reveals the evolutionary origins of lichenization in chlorophyte algae.</title>
        <authorList>
            <person name="Puginier C."/>
            <person name="Libourel C."/>
            <person name="Otte J."/>
            <person name="Skaloud P."/>
            <person name="Haon M."/>
            <person name="Grisel S."/>
            <person name="Petersen M."/>
            <person name="Berrin J.G."/>
            <person name="Delaux P.M."/>
            <person name="Dal Grande F."/>
            <person name="Keller J."/>
        </authorList>
    </citation>
    <scope>NUCLEOTIDE SEQUENCE [LARGE SCALE GENOMIC DNA]</scope>
    <source>
        <strain evidence="2 3">SAG 2523</strain>
    </source>
</reference>
<sequence length="169" mass="18399">MHCPLAVASLPINLLHIRSTSTTEPFSSLDHDPLAAAVAADEAENDNMDCCGPAHNWSHLPDDVLKHIFGQLQPASLRGIRLVCTAWHRTVSRFIVSLQPESFRGSQLGRQFPYLQVLDLRHADTCITQEGGALGLQSLLADADLEQLAHLPASLRSLQLGNSPHIFGP</sequence>
<comment type="caution">
    <text evidence="2">The sequence shown here is derived from an EMBL/GenBank/DDBJ whole genome shotgun (WGS) entry which is preliminary data.</text>
</comment>
<dbReference type="EMBL" id="JALJOV010001420">
    <property type="protein sequence ID" value="KAK9848109.1"/>
    <property type="molecule type" value="Genomic_DNA"/>
</dbReference>
<protein>
    <recommendedName>
        <fullName evidence="1">F-box domain-containing protein</fullName>
    </recommendedName>
</protein>
<gene>
    <name evidence="2" type="ORF">WJX84_008708</name>
</gene>
<keyword evidence="3" id="KW-1185">Reference proteome</keyword>
<dbReference type="InterPro" id="IPR001810">
    <property type="entry name" value="F-box_dom"/>
</dbReference>
<dbReference type="Proteomes" id="UP001485043">
    <property type="component" value="Unassembled WGS sequence"/>
</dbReference>
<feature type="domain" description="F-box" evidence="1">
    <location>
        <begin position="54"/>
        <end position="106"/>
    </location>
</feature>
<dbReference type="InterPro" id="IPR036047">
    <property type="entry name" value="F-box-like_dom_sf"/>
</dbReference>
<dbReference type="Pfam" id="PF00646">
    <property type="entry name" value="F-box"/>
    <property type="match status" value="1"/>
</dbReference>
<organism evidence="2 3">
    <name type="scientific">Apatococcus fuscideae</name>
    <dbReference type="NCBI Taxonomy" id="2026836"/>
    <lineage>
        <taxon>Eukaryota</taxon>
        <taxon>Viridiplantae</taxon>
        <taxon>Chlorophyta</taxon>
        <taxon>core chlorophytes</taxon>
        <taxon>Trebouxiophyceae</taxon>
        <taxon>Chlorellales</taxon>
        <taxon>Chlorellaceae</taxon>
        <taxon>Apatococcus</taxon>
    </lineage>
</organism>
<proteinExistence type="predicted"/>